<evidence type="ECO:0000313" key="1">
    <source>
        <dbReference type="EMBL" id="TMQ50548.1"/>
    </source>
</evidence>
<comment type="caution">
    <text evidence="1">The sequence shown here is derived from an EMBL/GenBank/DDBJ whole genome shotgun (WGS) entry which is preliminary data.</text>
</comment>
<organism evidence="1 2">
    <name type="scientific">Eiseniibacteriota bacterium</name>
    <dbReference type="NCBI Taxonomy" id="2212470"/>
    <lineage>
        <taxon>Bacteria</taxon>
        <taxon>Candidatus Eiseniibacteriota</taxon>
    </lineage>
</organism>
<accession>A0A538SGQ6</accession>
<dbReference type="AlphaFoldDB" id="A0A538SGQ6"/>
<gene>
    <name evidence="1" type="ORF">E6K73_07695</name>
</gene>
<sequence length="192" mass="21193">MYATRLGTDGVVAALISLVRADAEPAGVHLEWASSTGAGTSTEVWRRDDTHDWSLLAALEADGSGRIVFDDRTVAGGMRYWYRLRLDLDGQVRDTPEFEIDVPLQPELALERARPNPADADLFIDFSLPDARPATVELVDVQGRVRLSRSTDLGAGRHAMRLARRGELPMGMYWVRLTHGADARVVKVAVVR</sequence>
<dbReference type="Gene3D" id="2.60.40.10">
    <property type="entry name" value="Immunoglobulins"/>
    <property type="match status" value="1"/>
</dbReference>
<name>A0A538SGQ6_UNCEI</name>
<evidence type="ECO:0000313" key="2">
    <source>
        <dbReference type="Proteomes" id="UP000320184"/>
    </source>
</evidence>
<dbReference type="InterPro" id="IPR013783">
    <property type="entry name" value="Ig-like_fold"/>
</dbReference>
<reference evidence="1 2" key="1">
    <citation type="journal article" date="2019" name="Nat. Microbiol.">
        <title>Mediterranean grassland soil C-N compound turnover is dependent on rainfall and depth, and is mediated by genomically divergent microorganisms.</title>
        <authorList>
            <person name="Diamond S."/>
            <person name="Andeer P.F."/>
            <person name="Li Z."/>
            <person name="Crits-Christoph A."/>
            <person name="Burstein D."/>
            <person name="Anantharaman K."/>
            <person name="Lane K.R."/>
            <person name="Thomas B.C."/>
            <person name="Pan C."/>
            <person name="Northen T.R."/>
            <person name="Banfield J.F."/>
        </authorList>
    </citation>
    <scope>NUCLEOTIDE SEQUENCE [LARGE SCALE GENOMIC DNA]</scope>
    <source>
        <strain evidence="1">WS_3</strain>
    </source>
</reference>
<dbReference type="EMBL" id="VBOT01000097">
    <property type="protein sequence ID" value="TMQ50548.1"/>
    <property type="molecule type" value="Genomic_DNA"/>
</dbReference>
<dbReference type="NCBIfam" id="TIGR04183">
    <property type="entry name" value="Por_Secre_tail"/>
    <property type="match status" value="1"/>
</dbReference>
<proteinExistence type="predicted"/>
<dbReference type="InterPro" id="IPR026444">
    <property type="entry name" value="Secre_tail"/>
</dbReference>
<dbReference type="Proteomes" id="UP000320184">
    <property type="component" value="Unassembled WGS sequence"/>
</dbReference>
<protein>
    <submittedName>
        <fullName evidence="1">T9SS type A sorting domain-containing protein</fullName>
    </submittedName>
</protein>